<organism evidence="9 10">
    <name type="scientific">Dictyobacter halimunensis</name>
    <dbReference type="NCBI Taxonomy" id="3026934"/>
    <lineage>
        <taxon>Bacteria</taxon>
        <taxon>Bacillati</taxon>
        <taxon>Chloroflexota</taxon>
        <taxon>Ktedonobacteria</taxon>
        <taxon>Ktedonobacterales</taxon>
        <taxon>Dictyobacteraceae</taxon>
        <taxon>Dictyobacter</taxon>
    </lineage>
</organism>
<evidence type="ECO:0000256" key="2">
    <source>
        <dbReference type="ARBA" id="ARBA00022448"/>
    </source>
</evidence>
<reference evidence="9 10" key="1">
    <citation type="submission" date="2023-02" db="EMBL/GenBank/DDBJ databases">
        <title>Dictyobacter halimunensis sp. nov., a new member of the class Ktedonobacteria from forest soil in a geothermal area.</title>
        <authorList>
            <person name="Rachmania M.K."/>
            <person name="Ningsih F."/>
            <person name="Sakai Y."/>
            <person name="Yabe S."/>
            <person name="Yokota A."/>
            <person name="Sjamsuridzal W."/>
        </authorList>
    </citation>
    <scope>NUCLEOTIDE SEQUENCE [LARGE SCALE GENOMIC DNA]</scope>
    <source>
        <strain evidence="9 10">S3.2.2.5</strain>
    </source>
</reference>
<evidence type="ECO:0000256" key="7">
    <source>
        <dbReference type="SAM" id="Phobius"/>
    </source>
</evidence>
<feature type="transmembrane region" description="Helical" evidence="7">
    <location>
        <begin position="319"/>
        <end position="340"/>
    </location>
</feature>
<evidence type="ECO:0000256" key="5">
    <source>
        <dbReference type="ARBA" id="ARBA00022989"/>
    </source>
</evidence>
<evidence type="ECO:0000313" key="10">
    <source>
        <dbReference type="Proteomes" id="UP001344906"/>
    </source>
</evidence>
<dbReference type="PANTHER" id="PTHR23513:SF6">
    <property type="entry name" value="MAJOR FACILITATOR SUPERFAMILY ASSOCIATED DOMAIN-CONTAINING PROTEIN"/>
    <property type="match status" value="1"/>
</dbReference>
<feature type="transmembrane region" description="Helical" evidence="7">
    <location>
        <begin position="82"/>
        <end position="104"/>
    </location>
</feature>
<gene>
    <name evidence="9" type="ORF">KDH_74740</name>
</gene>
<keyword evidence="6 7" id="KW-0472">Membrane</keyword>
<evidence type="ECO:0000256" key="3">
    <source>
        <dbReference type="ARBA" id="ARBA00022475"/>
    </source>
</evidence>
<evidence type="ECO:0000256" key="1">
    <source>
        <dbReference type="ARBA" id="ARBA00004651"/>
    </source>
</evidence>
<evidence type="ECO:0000256" key="4">
    <source>
        <dbReference type="ARBA" id="ARBA00022692"/>
    </source>
</evidence>
<dbReference type="Gene3D" id="1.20.1250.20">
    <property type="entry name" value="MFS general substrate transporter like domains"/>
    <property type="match status" value="1"/>
</dbReference>
<evidence type="ECO:0000256" key="6">
    <source>
        <dbReference type="ARBA" id="ARBA00023136"/>
    </source>
</evidence>
<dbReference type="Proteomes" id="UP001344906">
    <property type="component" value="Unassembled WGS sequence"/>
</dbReference>
<keyword evidence="3" id="KW-1003">Cell membrane</keyword>
<keyword evidence="2" id="KW-0813">Transport</keyword>
<keyword evidence="4 7" id="KW-0812">Transmembrane</keyword>
<feature type="transmembrane region" description="Helical" evidence="7">
    <location>
        <begin position="258"/>
        <end position="281"/>
    </location>
</feature>
<keyword evidence="10" id="KW-1185">Reference proteome</keyword>
<dbReference type="EMBL" id="BSRI01000002">
    <property type="protein sequence ID" value="GLV60655.1"/>
    <property type="molecule type" value="Genomic_DNA"/>
</dbReference>
<feature type="domain" description="Major facilitator superfamily (MFS) profile" evidence="8">
    <location>
        <begin position="226"/>
        <end position="426"/>
    </location>
</feature>
<dbReference type="RefSeq" id="WP_338257787.1">
    <property type="nucleotide sequence ID" value="NZ_BSRI01000002.1"/>
</dbReference>
<feature type="transmembrane region" description="Helical" evidence="7">
    <location>
        <begin position="174"/>
        <end position="194"/>
    </location>
</feature>
<dbReference type="InterPro" id="IPR010290">
    <property type="entry name" value="TM_effector"/>
</dbReference>
<dbReference type="InterPro" id="IPR020846">
    <property type="entry name" value="MFS_dom"/>
</dbReference>
<comment type="caution">
    <text evidence="9">The sequence shown here is derived from an EMBL/GenBank/DDBJ whole genome shotgun (WGS) entry which is preliminary data.</text>
</comment>
<dbReference type="SUPFAM" id="SSF103473">
    <property type="entry name" value="MFS general substrate transporter"/>
    <property type="match status" value="1"/>
</dbReference>
<feature type="transmembrane region" description="Helical" evidence="7">
    <location>
        <begin position="293"/>
        <end position="313"/>
    </location>
</feature>
<dbReference type="CDD" id="cd06173">
    <property type="entry name" value="MFS_MefA_like"/>
    <property type="match status" value="1"/>
</dbReference>
<sequence length="426" mass="45881">MRLKVRAGQLWRSPDFLKLWAGETVSLLGSQVTNLALPLLVILTLRATALQVTLLNAVLWAPYLCFPLFAGWWVDRHRRRPLLIIADLCRAVLLGLLPLAAALHLLRIELVYLVALLVGLFTVIFDLAYKAYLPAILGREHLVEGNSKLQLSSSVAQIGGPGLGGLLVQLLTAPFALLFDACSFLVSALGVLLIRQREEAPASTRTAGSMWRQIGAGLQLTFHNPYLRLLALAAMTYNLFSQVMMALFVVYATRELQIAPALLGTIIAAGSIGALGGSLLAGPLARRVGLGPALIYTGLIECLPLILLPLAAGPQLLKILLLMAAFIFNGVGLSCGNIYYPSLRQALAPREFLGRVTASYSWLSLGAVPLGALLAGGLQGWIGLRGTLLCGAVGTLLSVIWLCDARLRKLRTLPQQVSFIDSEREK</sequence>
<comment type="subcellular location">
    <subcellularLocation>
        <location evidence="1">Cell membrane</location>
        <topology evidence="1">Multi-pass membrane protein</topology>
    </subcellularLocation>
</comment>
<feature type="transmembrane region" description="Helical" evidence="7">
    <location>
        <begin position="49"/>
        <end position="70"/>
    </location>
</feature>
<accession>A0ABQ6G3R5</accession>
<dbReference type="InterPro" id="IPR036259">
    <property type="entry name" value="MFS_trans_sf"/>
</dbReference>
<dbReference type="PROSITE" id="PS50850">
    <property type="entry name" value="MFS"/>
    <property type="match status" value="1"/>
</dbReference>
<feature type="transmembrane region" description="Helical" evidence="7">
    <location>
        <begin position="382"/>
        <end position="403"/>
    </location>
</feature>
<feature type="transmembrane region" description="Helical" evidence="7">
    <location>
        <begin position="229"/>
        <end position="252"/>
    </location>
</feature>
<feature type="transmembrane region" description="Helical" evidence="7">
    <location>
        <begin position="352"/>
        <end position="376"/>
    </location>
</feature>
<keyword evidence="5 7" id="KW-1133">Transmembrane helix</keyword>
<feature type="transmembrane region" description="Helical" evidence="7">
    <location>
        <begin position="110"/>
        <end position="129"/>
    </location>
</feature>
<name>A0ABQ6G3R5_9CHLR</name>
<dbReference type="PANTHER" id="PTHR23513">
    <property type="entry name" value="INTEGRAL MEMBRANE EFFLUX PROTEIN-RELATED"/>
    <property type="match status" value="1"/>
</dbReference>
<dbReference type="Pfam" id="PF05977">
    <property type="entry name" value="MFS_3"/>
    <property type="match status" value="1"/>
</dbReference>
<protein>
    <submittedName>
        <fullName evidence="9">MFS transporter</fullName>
    </submittedName>
</protein>
<evidence type="ECO:0000313" key="9">
    <source>
        <dbReference type="EMBL" id="GLV60655.1"/>
    </source>
</evidence>
<proteinExistence type="predicted"/>
<evidence type="ECO:0000259" key="8">
    <source>
        <dbReference type="PROSITE" id="PS50850"/>
    </source>
</evidence>